<keyword evidence="2" id="KW-0548">Nucleotidyltransferase</keyword>
<dbReference type="PANTHER" id="PTHR15503:SF45">
    <property type="entry name" value="RNA-DIRECTED DNA POLYMERASE HOMOLOG"/>
    <property type="match status" value="1"/>
</dbReference>
<dbReference type="InterPro" id="IPR032567">
    <property type="entry name" value="RTL1-rel"/>
</dbReference>
<dbReference type="EMBL" id="BQNB010017045">
    <property type="protein sequence ID" value="GJT58747.1"/>
    <property type="molecule type" value="Genomic_DNA"/>
</dbReference>
<gene>
    <name evidence="2" type="ORF">Tco_1002280</name>
</gene>
<reference evidence="2" key="2">
    <citation type="submission" date="2022-01" db="EMBL/GenBank/DDBJ databases">
        <authorList>
            <person name="Yamashiro T."/>
            <person name="Shiraishi A."/>
            <person name="Satake H."/>
            <person name="Nakayama K."/>
        </authorList>
    </citation>
    <scope>NUCLEOTIDE SEQUENCE</scope>
</reference>
<feature type="domain" description="Retrotransposon gag" evidence="1">
    <location>
        <begin position="159"/>
        <end position="257"/>
    </location>
</feature>
<reference evidence="2" key="1">
    <citation type="journal article" date="2022" name="Int. J. Mol. Sci.">
        <title>Draft Genome of Tanacetum Coccineum: Genomic Comparison of Closely Related Tanacetum-Family Plants.</title>
        <authorList>
            <person name="Yamashiro T."/>
            <person name="Shiraishi A."/>
            <person name="Nakayama K."/>
            <person name="Satake H."/>
        </authorList>
    </citation>
    <scope>NUCLEOTIDE SEQUENCE</scope>
</reference>
<dbReference type="Gene3D" id="2.40.70.10">
    <property type="entry name" value="Acid Proteases"/>
    <property type="match status" value="1"/>
</dbReference>
<keyword evidence="3" id="KW-1185">Reference proteome</keyword>
<evidence type="ECO:0000313" key="3">
    <source>
        <dbReference type="Proteomes" id="UP001151760"/>
    </source>
</evidence>
<evidence type="ECO:0000259" key="1">
    <source>
        <dbReference type="Pfam" id="PF03732"/>
    </source>
</evidence>
<proteinExistence type="predicted"/>
<accession>A0ABQ5F838</accession>
<keyword evidence="2" id="KW-0695">RNA-directed DNA polymerase</keyword>
<keyword evidence="2" id="KW-0808">Transferase</keyword>
<dbReference type="Pfam" id="PF08284">
    <property type="entry name" value="RVP_2"/>
    <property type="match status" value="1"/>
</dbReference>
<organism evidence="2 3">
    <name type="scientific">Tanacetum coccineum</name>
    <dbReference type="NCBI Taxonomy" id="301880"/>
    <lineage>
        <taxon>Eukaryota</taxon>
        <taxon>Viridiplantae</taxon>
        <taxon>Streptophyta</taxon>
        <taxon>Embryophyta</taxon>
        <taxon>Tracheophyta</taxon>
        <taxon>Spermatophyta</taxon>
        <taxon>Magnoliopsida</taxon>
        <taxon>eudicotyledons</taxon>
        <taxon>Gunneridae</taxon>
        <taxon>Pentapetalae</taxon>
        <taxon>asterids</taxon>
        <taxon>campanulids</taxon>
        <taxon>Asterales</taxon>
        <taxon>Asteraceae</taxon>
        <taxon>Asteroideae</taxon>
        <taxon>Anthemideae</taxon>
        <taxon>Anthemidinae</taxon>
        <taxon>Tanacetum</taxon>
    </lineage>
</organism>
<comment type="caution">
    <text evidence="2">The sequence shown here is derived from an EMBL/GenBank/DDBJ whole genome shotgun (WGS) entry which is preliminary data.</text>
</comment>
<evidence type="ECO:0000313" key="2">
    <source>
        <dbReference type="EMBL" id="GJT58747.1"/>
    </source>
</evidence>
<protein>
    <submittedName>
        <fullName evidence="2">Reverse transcriptase domain-containing protein</fullName>
    </submittedName>
</protein>
<dbReference type="GO" id="GO:0003964">
    <property type="term" value="F:RNA-directed DNA polymerase activity"/>
    <property type="evidence" value="ECO:0007669"/>
    <property type="project" value="UniProtKB-KW"/>
</dbReference>
<dbReference type="Proteomes" id="UP001151760">
    <property type="component" value="Unassembled WGS sequence"/>
</dbReference>
<name>A0ABQ5F838_9ASTR</name>
<dbReference type="InterPro" id="IPR005162">
    <property type="entry name" value="Retrotrans_gag_dom"/>
</dbReference>
<dbReference type="PANTHER" id="PTHR15503">
    <property type="entry name" value="LDOC1 RELATED"/>
    <property type="match status" value="1"/>
</dbReference>
<sequence>MDPLNPSPPASKSEPGDVIKVENPIEHKDETVPASVHETTVWSRDGACIVEKKGKAKDKYYGKLILDLGNEVRSSVEQGTAAMKKLVEKLGNTKDKAEIMPPKSAPLTQAAIRRMIKESVEVAIVAERARHANAGNEARGSGPVRGQDAAPAVQGKKVKFASATLQGPALTCWNAKVATMGLETVNQMPWTEMKQLMTVEFCPIEEVQRMEHELWNLKVKEYNIVAYTQRFNELALMCPRMVEPKRVKIDAYIWGLTDKIKGEVTSSKPVSLNEAMCMSHKLMEQKSQARDERILEGKKQKFRLDHYFCVNVVLLTMLVYVLSSVTSVERLGTTQGTVRRRMLPQEVREVHGRAYAIKDAESKGPNVVTVNNIFEIDLMPIELGTFDVIIGMDWLVKHNAVIICGKKVVCIPYGDKMLIFKSEQVFPIKKDVLVIHDFPEVFLEELPGLPPLRQVEFRIDLVPSVHTVAQRHQSMHRRMKSCWYKCKSSEKRIIIRFFTWGAPCSFFNYLHDKLLEDVLNSILGIILEPQLYKSQLVFCNI</sequence>
<dbReference type="InterPro" id="IPR021109">
    <property type="entry name" value="Peptidase_aspartic_dom_sf"/>
</dbReference>
<dbReference type="Pfam" id="PF03732">
    <property type="entry name" value="Retrotrans_gag"/>
    <property type="match status" value="1"/>
</dbReference>